<name>A0A9D4S767_DREPO</name>
<accession>A0A9D4S767</accession>
<keyword evidence="3" id="KW-1133">Transmembrane helix</keyword>
<sequence length="186" mass="21313">MWWLLWAYLAYEKPSHHAHISDAEFEFMTHAQGNDVHDYGKMKVPWKSILTSLPVTAMCLCYSVTRSGLMLLRLVHWQACLTNIVMAVVSGILTDFLLNKKYLTTTVVRKILIGVEREFRPRLEIGGVRDIDFVNRYRVNRTTAQELVELLGQDLARSERGGKTISPETKSTFVEKVTTPSTARRL</sequence>
<organism evidence="5 6">
    <name type="scientific">Dreissena polymorpha</name>
    <name type="common">Zebra mussel</name>
    <name type="synonym">Mytilus polymorpha</name>
    <dbReference type="NCBI Taxonomy" id="45954"/>
    <lineage>
        <taxon>Eukaryota</taxon>
        <taxon>Metazoa</taxon>
        <taxon>Spiralia</taxon>
        <taxon>Lophotrochozoa</taxon>
        <taxon>Mollusca</taxon>
        <taxon>Bivalvia</taxon>
        <taxon>Autobranchia</taxon>
        <taxon>Heteroconchia</taxon>
        <taxon>Euheterodonta</taxon>
        <taxon>Imparidentia</taxon>
        <taxon>Neoheterodontei</taxon>
        <taxon>Myida</taxon>
        <taxon>Dreissenoidea</taxon>
        <taxon>Dreissenidae</taxon>
        <taxon>Dreissena</taxon>
    </lineage>
</organism>
<reference evidence="5" key="2">
    <citation type="submission" date="2020-11" db="EMBL/GenBank/DDBJ databases">
        <authorList>
            <person name="McCartney M.A."/>
            <person name="Auch B."/>
            <person name="Kono T."/>
            <person name="Mallez S."/>
            <person name="Becker A."/>
            <person name="Gohl D.M."/>
            <person name="Silverstein K.A.T."/>
            <person name="Koren S."/>
            <person name="Bechman K.B."/>
            <person name="Herman A."/>
            <person name="Abrahante J.E."/>
            <person name="Garbe J."/>
        </authorList>
    </citation>
    <scope>NUCLEOTIDE SEQUENCE</scope>
    <source>
        <strain evidence="5">Duluth1</strain>
        <tissue evidence="5">Whole animal</tissue>
    </source>
</reference>
<dbReference type="GO" id="GO:0006820">
    <property type="term" value="P:monoatomic anion transport"/>
    <property type="evidence" value="ECO:0007669"/>
    <property type="project" value="TreeGrafter"/>
</dbReference>
<proteinExistence type="predicted"/>
<keyword evidence="4" id="KW-0472">Membrane</keyword>
<dbReference type="PANTHER" id="PTHR11662">
    <property type="entry name" value="SOLUTE CARRIER FAMILY 17"/>
    <property type="match status" value="1"/>
</dbReference>
<dbReference type="EMBL" id="JAIWYP010000001">
    <property type="protein sequence ID" value="KAH3894166.1"/>
    <property type="molecule type" value="Genomic_DNA"/>
</dbReference>
<keyword evidence="2" id="KW-0812">Transmembrane</keyword>
<evidence type="ECO:0000256" key="4">
    <source>
        <dbReference type="ARBA" id="ARBA00023136"/>
    </source>
</evidence>
<comment type="subcellular location">
    <subcellularLocation>
        <location evidence="1">Membrane</location>
        <topology evidence="1">Multi-pass membrane protein</topology>
    </subcellularLocation>
</comment>
<evidence type="ECO:0000256" key="1">
    <source>
        <dbReference type="ARBA" id="ARBA00004141"/>
    </source>
</evidence>
<dbReference type="Proteomes" id="UP000828390">
    <property type="component" value="Unassembled WGS sequence"/>
</dbReference>
<dbReference type="GO" id="GO:0022857">
    <property type="term" value="F:transmembrane transporter activity"/>
    <property type="evidence" value="ECO:0007669"/>
    <property type="project" value="TreeGrafter"/>
</dbReference>
<reference evidence="5" key="1">
    <citation type="journal article" date="2019" name="bioRxiv">
        <title>The Genome of the Zebra Mussel, Dreissena polymorpha: A Resource for Invasive Species Research.</title>
        <authorList>
            <person name="McCartney M.A."/>
            <person name="Auch B."/>
            <person name="Kono T."/>
            <person name="Mallez S."/>
            <person name="Zhang Y."/>
            <person name="Obille A."/>
            <person name="Becker A."/>
            <person name="Abrahante J.E."/>
            <person name="Garbe J."/>
            <person name="Badalamenti J.P."/>
            <person name="Herman A."/>
            <person name="Mangelson H."/>
            <person name="Liachko I."/>
            <person name="Sullivan S."/>
            <person name="Sone E.D."/>
            <person name="Koren S."/>
            <person name="Silverstein K.A.T."/>
            <person name="Beckman K.B."/>
            <person name="Gohl D.M."/>
        </authorList>
    </citation>
    <scope>NUCLEOTIDE SEQUENCE</scope>
    <source>
        <strain evidence="5">Duluth1</strain>
        <tissue evidence="5">Whole animal</tissue>
    </source>
</reference>
<dbReference type="AlphaFoldDB" id="A0A9D4S767"/>
<comment type="caution">
    <text evidence="5">The sequence shown here is derived from an EMBL/GenBank/DDBJ whole genome shotgun (WGS) entry which is preliminary data.</text>
</comment>
<protein>
    <submittedName>
        <fullName evidence="5">Uncharacterized protein</fullName>
    </submittedName>
</protein>
<dbReference type="PANTHER" id="PTHR11662:SF399">
    <property type="entry name" value="FI19708P1-RELATED"/>
    <property type="match status" value="1"/>
</dbReference>
<evidence type="ECO:0000313" key="6">
    <source>
        <dbReference type="Proteomes" id="UP000828390"/>
    </source>
</evidence>
<evidence type="ECO:0000313" key="5">
    <source>
        <dbReference type="EMBL" id="KAH3894166.1"/>
    </source>
</evidence>
<dbReference type="GO" id="GO:0016324">
    <property type="term" value="C:apical plasma membrane"/>
    <property type="evidence" value="ECO:0007669"/>
    <property type="project" value="TreeGrafter"/>
</dbReference>
<keyword evidence="6" id="KW-1185">Reference proteome</keyword>
<dbReference type="InterPro" id="IPR050382">
    <property type="entry name" value="MFS_Na/Anion_cotransporter"/>
</dbReference>
<gene>
    <name evidence="5" type="ORF">DPMN_018324</name>
</gene>
<evidence type="ECO:0000256" key="2">
    <source>
        <dbReference type="ARBA" id="ARBA00022692"/>
    </source>
</evidence>
<evidence type="ECO:0000256" key="3">
    <source>
        <dbReference type="ARBA" id="ARBA00022989"/>
    </source>
</evidence>